<reference evidence="2 3" key="1">
    <citation type="submission" date="2016-10" db="EMBL/GenBank/DDBJ databases">
        <authorList>
            <person name="de Groot N.N."/>
        </authorList>
    </citation>
    <scope>NUCLEOTIDE SEQUENCE [LARGE SCALE GENOMIC DNA]</scope>
    <source>
        <strain evidence="2 3">CGMCC 1.10228</strain>
    </source>
</reference>
<evidence type="ECO:0000313" key="2">
    <source>
        <dbReference type="EMBL" id="SDI08400.1"/>
    </source>
</evidence>
<keyword evidence="1" id="KW-0472">Membrane</keyword>
<proteinExistence type="predicted"/>
<dbReference type="Proteomes" id="UP000198854">
    <property type="component" value="Unassembled WGS sequence"/>
</dbReference>
<keyword evidence="1" id="KW-1133">Transmembrane helix</keyword>
<dbReference type="EMBL" id="FNDD01000058">
    <property type="protein sequence ID" value="SDI08400.1"/>
    <property type="molecule type" value="Genomic_DNA"/>
</dbReference>
<evidence type="ECO:0000256" key="1">
    <source>
        <dbReference type="SAM" id="Phobius"/>
    </source>
</evidence>
<keyword evidence="3" id="KW-1185">Reference proteome</keyword>
<keyword evidence="1" id="KW-0812">Transmembrane</keyword>
<organism evidence="2 3">
    <name type="scientific">Vibrio xiamenensis</name>
    <dbReference type="NCBI Taxonomy" id="861298"/>
    <lineage>
        <taxon>Bacteria</taxon>
        <taxon>Pseudomonadati</taxon>
        <taxon>Pseudomonadota</taxon>
        <taxon>Gammaproteobacteria</taxon>
        <taxon>Vibrionales</taxon>
        <taxon>Vibrionaceae</taxon>
        <taxon>Vibrio</taxon>
    </lineage>
</organism>
<name>A0A1G8HPG0_9VIBR</name>
<feature type="transmembrane region" description="Helical" evidence="1">
    <location>
        <begin position="12"/>
        <end position="30"/>
    </location>
</feature>
<evidence type="ECO:0000313" key="3">
    <source>
        <dbReference type="Proteomes" id="UP000198854"/>
    </source>
</evidence>
<gene>
    <name evidence="2" type="ORF">SAMN04488136_1582</name>
</gene>
<dbReference type="AlphaFoldDB" id="A0A1G8HPG0"/>
<dbReference type="RefSeq" id="WP_093279513.1">
    <property type="nucleotide sequence ID" value="NZ_FNDD01000058.1"/>
</dbReference>
<sequence>MLTDKVNRITNKLFKYWFVLILAIVGIAFLRSGETPQEVSAAQSEIWNAYKGTGVYSKLACRSGQVGANWLVLCETGGNNGLYEVDIQSEGRFVIYAVNGTAKTHAEKMGKPYHFNRDSSVDIGQALKELG</sequence>
<accession>A0A1G8HPG0</accession>
<dbReference type="STRING" id="861298.SAMN04488136_1582"/>
<protein>
    <submittedName>
        <fullName evidence="2">Uncharacterized protein</fullName>
    </submittedName>
</protein>